<dbReference type="Gene3D" id="2.40.30.180">
    <property type="entry name" value="Ubiquitin-activating enzyme E1, FCCH domain"/>
    <property type="match status" value="1"/>
</dbReference>
<dbReference type="Pfam" id="PF00899">
    <property type="entry name" value="ThiF"/>
    <property type="match status" value="1"/>
</dbReference>
<dbReference type="FunFam" id="3.40.50.720:FF:000320">
    <property type="entry name" value="ubiquitin-like modifier-activating enzyme 7"/>
    <property type="match status" value="1"/>
</dbReference>
<accession>A0A8C0WY02</accession>
<dbReference type="GO" id="GO:0031510">
    <property type="term" value="C:SUMO activating enzyme complex"/>
    <property type="evidence" value="ECO:0007669"/>
    <property type="project" value="TreeGrafter"/>
</dbReference>
<dbReference type="Pfam" id="PF09358">
    <property type="entry name" value="E1_UFD"/>
    <property type="match status" value="1"/>
</dbReference>
<feature type="domain" description="Ubiquitin-activating enzyme E1 C-terminal" evidence="8">
    <location>
        <begin position="808"/>
        <end position="897"/>
    </location>
</feature>
<organism evidence="9">
    <name type="scientific">Castor canadensis</name>
    <name type="common">American beaver</name>
    <dbReference type="NCBI Taxonomy" id="51338"/>
    <lineage>
        <taxon>Eukaryota</taxon>
        <taxon>Metazoa</taxon>
        <taxon>Chordata</taxon>
        <taxon>Craniata</taxon>
        <taxon>Vertebrata</taxon>
        <taxon>Euteleostomi</taxon>
        <taxon>Mammalia</taxon>
        <taxon>Eutheria</taxon>
        <taxon>Euarchontoglires</taxon>
        <taxon>Glires</taxon>
        <taxon>Rodentia</taxon>
        <taxon>Castorimorpha</taxon>
        <taxon>Castoridae</taxon>
        <taxon>Castor</taxon>
    </lineage>
</organism>
<dbReference type="Gene3D" id="3.40.50.12550">
    <property type="entry name" value="Ubiquitin-activating enzyme E1, inactive adenylation domain, subdomain 2"/>
    <property type="match status" value="1"/>
</dbReference>
<dbReference type="UniPathway" id="UPA00886"/>
<evidence type="ECO:0000259" key="8">
    <source>
        <dbReference type="SMART" id="SM00985"/>
    </source>
</evidence>
<sequence>MDVPEHPKLLDEELYSRQLDVLGIPAMQRIQKAKVLLSGLQGLGAEVAKNLVLMGVGSLTLHDPHPTCWPDLAAQIFLSEEDLQRSRAEASHTRLAQLNETVQVFIHSGDITEDLLLDFQVVVLTASKLEEQLKVGTLCHTHGICFLVADTRGLVGQLFCDFGEDFMVQDPTEAEPLTAAIKDISQGSPGIITLKGEVNGHSFRDGDLVTFSGIEGMVELNGCSPQPIRVQKDGSLEIGDTTTFSHYLRGGTITEVKRSKTVKHESLDTALLQPRVVAQSTQEVHRAHCLHQAFRALHEFQHLYGRLPQPWDPVDAETVVDLARALEPLQGTEELLDEALLRTIALSSAGCLSPMAAFLGAVTAQEVLKAISRKFIPLDQWLYFDALDCLPEDEKLLPNPEDCAPRGCRYDGQIAVFGTGLQDKLSHQHYLLVGAGAIGCEMLKGFALVGLGAGGGGGVVVADMDHIERSNLSRQFLFRPQDIGVAAAAAQGLNPDLRVTPLTYPLDPTTENFYGDNFFSHVDGVVAALDSFQARHYVAARCTHYLKPLLEAGTQGTHGSASVFIPHVTKTYSGPASAGTSEDTIHPVTCTSLADMDGPQILTLLQQVLGVLRVRPQTWKDCVVWALGHWQLCFHYDILQQLRHFPPDKCPQPLEFDINQDTHLCYVLAAANLYAQMHGLPGSSDQTALRELLKLLPQPDPQHLNPIFTSPEQLKELQKALEVWSKGSPLKPLLFEKDDDSNFHVDFVTMAASLRSQNYGILPANRAQSKRIVGRIIPAIATTTAAVAGLLVLELYKVVGGTQPLGAYRHSYLNLAENRFDRWVPSAPTIQTFQHLKWTSWDRLKVPAVQPERTLESLLAYIQEQHGLRVRMLLHGTAQLYSNWFSGCLSLVCWSWN</sequence>
<proteinExistence type="inferred from homology"/>
<reference evidence="9" key="1">
    <citation type="submission" date="2023-09" db="UniProtKB">
        <authorList>
            <consortium name="Ensembl"/>
        </authorList>
    </citation>
    <scope>IDENTIFICATION</scope>
</reference>
<dbReference type="InterPro" id="IPR000594">
    <property type="entry name" value="ThiF_NAD_FAD-bd"/>
</dbReference>
<gene>
    <name evidence="9" type="primary">Uba7</name>
</gene>
<evidence type="ECO:0000256" key="2">
    <source>
        <dbReference type="ARBA" id="ARBA00004906"/>
    </source>
</evidence>
<dbReference type="CDD" id="cd01491">
    <property type="entry name" value="Ube1_repeat1"/>
    <property type="match status" value="1"/>
</dbReference>
<dbReference type="InterPro" id="IPR038252">
    <property type="entry name" value="UBA_E1_C_sf"/>
</dbReference>
<comment type="pathway">
    <text evidence="2">Protein modification; protein ubiquitination.</text>
</comment>
<evidence type="ECO:0000256" key="4">
    <source>
        <dbReference type="ARBA" id="ARBA00022598"/>
    </source>
</evidence>
<dbReference type="InterPro" id="IPR035985">
    <property type="entry name" value="Ubiquitin-activating_enz"/>
</dbReference>
<comment type="similarity">
    <text evidence="3">Belongs to the ubiquitin-activating E1 family.</text>
</comment>
<protein>
    <recommendedName>
        <fullName evidence="8">Ubiquitin-activating enzyme E1 C-terminal domain-containing protein</fullName>
    </recommendedName>
</protein>
<dbReference type="FunFam" id="2.40.30.180:FF:000001">
    <property type="entry name" value="ubiquitin-like modifier-activating enzyme 1"/>
    <property type="match status" value="1"/>
</dbReference>
<dbReference type="Gene3D" id="3.10.290.60">
    <property type="entry name" value="Ubiquitin-activating enzyme E1, UFD domain"/>
    <property type="match status" value="1"/>
</dbReference>
<dbReference type="InterPro" id="IPR018965">
    <property type="entry name" value="Ub-activating_enz_E1_C"/>
</dbReference>
<dbReference type="GO" id="GO:0016925">
    <property type="term" value="P:protein sumoylation"/>
    <property type="evidence" value="ECO:0007669"/>
    <property type="project" value="UniProtKB-UniPathway"/>
</dbReference>
<dbReference type="GO" id="GO:0005737">
    <property type="term" value="C:cytoplasm"/>
    <property type="evidence" value="ECO:0007669"/>
    <property type="project" value="TreeGrafter"/>
</dbReference>
<dbReference type="Pfam" id="PF16190">
    <property type="entry name" value="E1_FCCH"/>
    <property type="match status" value="1"/>
</dbReference>
<dbReference type="Pfam" id="PF10585">
    <property type="entry name" value="UBA_E1_SCCH"/>
    <property type="match status" value="1"/>
</dbReference>
<dbReference type="InterPro" id="IPR042449">
    <property type="entry name" value="Ub-E1_IAD_1"/>
</dbReference>
<dbReference type="PRINTS" id="PR01849">
    <property type="entry name" value="UBIQUITINACT"/>
</dbReference>
<dbReference type="InterPro" id="IPR023318">
    <property type="entry name" value="Ub_act_enz_dom_a_sf"/>
</dbReference>
<dbReference type="InterPro" id="IPR032420">
    <property type="entry name" value="E1_4HB"/>
</dbReference>
<keyword evidence="4" id="KW-0436">Ligase</keyword>
<dbReference type="InterPro" id="IPR019572">
    <property type="entry name" value="UBA_E1_SCCH"/>
</dbReference>
<evidence type="ECO:0000313" key="9">
    <source>
        <dbReference type="Ensembl" id="ENSCCNP00000017371.1"/>
    </source>
</evidence>
<comment type="pathway">
    <text evidence="1">Protein modification; protein sumoylation.</text>
</comment>
<dbReference type="Ensembl" id="ENSCCNT00000022619.1">
    <property type="protein sequence ID" value="ENSCCNP00000017371.1"/>
    <property type="gene ID" value="ENSCCNG00000015502.1"/>
</dbReference>
<dbReference type="InterPro" id="IPR000011">
    <property type="entry name" value="UBQ/SUMO-activ_enz_E1-like"/>
</dbReference>
<keyword evidence="6" id="KW-0833">Ubl conjugation pathway</keyword>
<evidence type="ECO:0000256" key="5">
    <source>
        <dbReference type="ARBA" id="ARBA00022741"/>
    </source>
</evidence>
<evidence type="ECO:0000256" key="6">
    <source>
        <dbReference type="ARBA" id="ARBA00022786"/>
    </source>
</evidence>
<dbReference type="Gene3D" id="3.50.50.80">
    <property type="entry name" value="Ubiquitin-activating enzyme E1, inactive adenylation domain, subdomain 1"/>
    <property type="match status" value="1"/>
</dbReference>
<name>A0A8C0WY02_CASCN</name>
<keyword evidence="5" id="KW-0547">Nucleotide-binding</keyword>
<dbReference type="SUPFAM" id="SSF69572">
    <property type="entry name" value="Activating enzymes of the ubiquitin-like proteins"/>
    <property type="match status" value="2"/>
</dbReference>
<evidence type="ECO:0000256" key="1">
    <source>
        <dbReference type="ARBA" id="ARBA00004718"/>
    </source>
</evidence>
<dbReference type="FunFam" id="3.50.50.80:FF:000001">
    <property type="entry name" value="ubiquitin-like modifier-activating enzyme 1"/>
    <property type="match status" value="1"/>
</dbReference>
<dbReference type="PANTHER" id="PTHR10953">
    <property type="entry name" value="UBIQUITIN-ACTIVATING ENZYME E1"/>
    <property type="match status" value="1"/>
</dbReference>
<dbReference type="InterPro" id="IPR045886">
    <property type="entry name" value="ThiF/MoeB/HesA"/>
</dbReference>
<dbReference type="SMART" id="SM00985">
    <property type="entry name" value="UBA_e1_C"/>
    <property type="match status" value="1"/>
</dbReference>
<dbReference type="Pfam" id="PF16191">
    <property type="entry name" value="E1_4HB"/>
    <property type="match status" value="1"/>
</dbReference>
<evidence type="ECO:0000256" key="7">
    <source>
        <dbReference type="ARBA" id="ARBA00022840"/>
    </source>
</evidence>
<evidence type="ECO:0000256" key="3">
    <source>
        <dbReference type="ARBA" id="ARBA00005673"/>
    </source>
</evidence>
<dbReference type="AlphaFoldDB" id="A0A8C0WY02"/>
<dbReference type="Gene3D" id="1.10.10.520">
    <property type="entry name" value="Ubiquitin activating enzymes (Uba3). Chain: B, domain 2"/>
    <property type="match status" value="2"/>
</dbReference>
<dbReference type="GO" id="GO:0005524">
    <property type="term" value="F:ATP binding"/>
    <property type="evidence" value="ECO:0007669"/>
    <property type="project" value="UniProtKB-KW"/>
</dbReference>
<dbReference type="InterPro" id="IPR042302">
    <property type="entry name" value="E1_FCCH_sf"/>
</dbReference>
<dbReference type="PANTHER" id="PTHR10953:SF143">
    <property type="entry name" value="UBIQUITIN-LIKE MODIFIER-ACTIVATING ENZYME 7"/>
    <property type="match status" value="1"/>
</dbReference>
<dbReference type="Gene3D" id="3.40.50.720">
    <property type="entry name" value="NAD(P)-binding Rossmann-like Domain"/>
    <property type="match status" value="1"/>
</dbReference>
<dbReference type="GO" id="GO:0019948">
    <property type="term" value="F:SUMO activating enzyme activity"/>
    <property type="evidence" value="ECO:0007669"/>
    <property type="project" value="TreeGrafter"/>
</dbReference>
<keyword evidence="7" id="KW-0067">ATP-binding</keyword>
<dbReference type="InterPro" id="IPR032418">
    <property type="entry name" value="E1_FCCH"/>
</dbReference>